<dbReference type="Gene3D" id="1.10.10.10">
    <property type="entry name" value="Winged helix-like DNA-binding domain superfamily/Winged helix DNA-binding domain"/>
    <property type="match status" value="1"/>
</dbReference>
<keyword evidence="1 8" id="KW-0489">Methyltransferase</keyword>
<evidence type="ECO:0000256" key="5">
    <source>
        <dbReference type="SAM" id="MobiDB-lite"/>
    </source>
</evidence>
<sequence length="368" mass="38685">MRAAAGPEGPQGATSEDAAGHEPRGGGRKPPPSARLTAMIVQVLAGKAVHAAAELGIPDLLAGGPRSSAELAERLGAHGPSLHRLLLALAGLGVLTPVGADRFELAELGQPLRTDTPDSIRGLMRMMCGPEVWRSWGELVPGVRTGEPPWELAHGMGWTEYYAAHPEAAETFNLAMAEHTRDVAPEAIAAADLGRFRTVVDLGGGDGTLVAHVLRAHPEVEGVVFDVPTGLAGTADTLAAAGVSARARVVSGDFFAAVPPGCDAYLLKQILHDWDDKEAGAILRNIRAVIPPAGRVFLLERALPGTVTAGSRSQATALLLDLHMLVATGGRERTEEEFRRLLHTTGFATTRVTALPRFDFRVIEATPA</sequence>
<dbReference type="SUPFAM" id="SSF53335">
    <property type="entry name" value="S-adenosyl-L-methionine-dependent methyltransferases"/>
    <property type="match status" value="1"/>
</dbReference>
<comment type="caution">
    <text evidence="8">The sequence shown here is derived from an EMBL/GenBank/DDBJ whole genome shotgun (WGS) entry which is preliminary data.</text>
</comment>
<evidence type="ECO:0000256" key="1">
    <source>
        <dbReference type="ARBA" id="ARBA00022603"/>
    </source>
</evidence>
<dbReference type="InterPro" id="IPR029063">
    <property type="entry name" value="SAM-dependent_MTases_sf"/>
</dbReference>
<gene>
    <name evidence="8" type="ORF">EHYA_06684</name>
</gene>
<dbReference type="InterPro" id="IPR036388">
    <property type="entry name" value="WH-like_DNA-bd_sf"/>
</dbReference>
<dbReference type="CDD" id="cd02440">
    <property type="entry name" value="AdoMet_MTases"/>
    <property type="match status" value="1"/>
</dbReference>
<dbReference type="Gene3D" id="1.10.287.1350">
    <property type="match status" value="1"/>
</dbReference>
<evidence type="ECO:0000256" key="4">
    <source>
        <dbReference type="PIRSR" id="PIRSR005739-1"/>
    </source>
</evidence>
<accession>A0A401YWH0</accession>
<keyword evidence="9" id="KW-1185">Reference proteome</keyword>
<name>A0A401YWH0_9ACTN</name>
<evidence type="ECO:0000259" key="6">
    <source>
        <dbReference type="Pfam" id="PF00891"/>
    </source>
</evidence>
<keyword evidence="3" id="KW-0949">S-adenosyl-L-methionine</keyword>
<dbReference type="PANTHER" id="PTHR43712:SF2">
    <property type="entry name" value="O-METHYLTRANSFERASE CICE"/>
    <property type="match status" value="1"/>
</dbReference>
<dbReference type="Pfam" id="PF08100">
    <property type="entry name" value="Dimerisation"/>
    <property type="match status" value="1"/>
</dbReference>
<keyword evidence="2 8" id="KW-0808">Transferase</keyword>
<evidence type="ECO:0000256" key="3">
    <source>
        <dbReference type="ARBA" id="ARBA00022691"/>
    </source>
</evidence>
<dbReference type="Gene3D" id="3.40.50.150">
    <property type="entry name" value="Vaccinia Virus protein VP39"/>
    <property type="match status" value="1"/>
</dbReference>
<evidence type="ECO:0000313" key="8">
    <source>
        <dbReference type="EMBL" id="GCD98972.1"/>
    </source>
</evidence>
<proteinExistence type="predicted"/>
<evidence type="ECO:0000256" key="2">
    <source>
        <dbReference type="ARBA" id="ARBA00022679"/>
    </source>
</evidence>
<dbReference type="GO" id="GO:0032259">
    <property type="term" value="P:methylation"/>
    <property type="evidence" value="ECO:0007669"/>
    <property type="project" value="UniProtKB-KW"/>
</dbReference>
<feature type="region of interest" description="Disordered" evidence="5">
    <location>
        <begin position="1"/>
        <end position="33"/>
    </location>
</feature>
<evidence type="ECO:0000313" key="9">
    <source>
        <dbReference type="Proteomes" id="UP000286931"/>
    </source>
</evidence>
<dbReference type="GO" id="GO:0046983">
    <property type="term" value="F:protein dimerization activity"/>
    <property type="evidence" value="ECO:0007669"/>
    <property type="project" value="InterPro"/>
</dbReference>
<feature type="active site" description="Proton acceptor" evidence="4">
    <location>
        <position position="272"/>
    </location>
</feature>
<dbReference type="PROSITE" id="PS51683">
    <property type="entry name" value="SAM_OMT_II"/>
    <property type="match status" value="1"/>
</dbReference>
<dbReference type="OrthoDB" id="4145676at2"/>
<dbReference type="InterPro" id="IPR012967">
    <property type="entry name" value="COMT_dimerisation"/>
</dbReference>
<feature type="domain" description="O-methyltransferase dimerisation" evidence="7">
    <location>
        <begin position="44"/>
        <end position="110"/>
    </location>
</feature>
<dbReference type="EMBL" id="BIFH01000030">
    <property type="protein sequence ID" value="GCD98972.1"/>
    <property type="molecule type" value="Genomic_DNA"/>
</dbReference>
<feature type="domain" description="O-methyltransferase C-terminal" evidence="6">
    <location>
        <begin position="136"/>
        <end position="347"/>
    </location>
</feature>
<dbReference type="InterPro" id="IPR001077">
    <property type="entry name" value="COMT_C"/>
</dbReference>
<dbReference type="InterPro" id="IPR036390">
    <property type="entry name" value="WH_DNA-bd_sf"/>
</dbReference>
<dbReference type="SUPFAM" id="SSF46785">
    <property type="entry name" value="Winged helix' DNA-binding domain"/>
    <property type="match status" value="1"/>
</dbReference>
<dbReference type="RefSeq" id="WP_160161644.1">
    <property type="nucleotide sequence ID" value="NZ_BIFH01000030.1"/>
</dbReference>
<protein>
    <submittedName>
        <fullName evidence="8">Hydroxyneurosporene-O-methyltransferase</fullName>
    </submittedName>
</protein>
<dbReference type="PANTHER" id="PTHR43712">
    <property type="entry name" value="PUTATIVE (AFU_ORTHOLOGUE AFUA_4G14580)-RELATED"/>
    <property type="match status" value="1"/>
</dbReference>
<dbReference type="AlphaFoldDB" id="A0A401YWH0"/>
<dbReference type="InterPro" id="IPR016461">
    <property type="entry name" value="COMT-like"/>
</dbReference>
<dbReference type="Pfam" id="PF00891">
    <property type="entry name" value="Methyltransf_2"/>
    <property type="match status" value="1"/>
</dbReference>
<organism evidence="8 9">
    <name type="scientific">Embleya hyalina</name>
    <dbReference type="NCBI Taxonomy" id="516124"/>
    <lineage>
        <taxon>Bacteria</taxon>
        <taxon>Bacillati</taxon>
        <taxon>Actinomycetota</taxon>
        <taxon>Actinomycetes</taxon>
        <taxon>Kitasatosporales</taxon>
        <taxon>Streptomycetaceae</taxon>
        <taxon>Embleya</taxon>
    </lineage>
</organism>
<dbReference type="Proteomes" id="UP000286931">
    <property type="component" value="Unassembled WGS sequence"/>
</dbReference>
<reference evidence="8 9" key="1">
    <citation type="submission" date="2018-12" db="EMBL/GenBank/DDBJ databases">
        <title>Draft genome sequence of Embleya hyalina NBRC 13850T.</title>
        <authorList>
            <person name="Komaki H."/>
            <person name="Hosoyama A."/>
            <person name="Kimura A."/>
            <person name="Ichikawa N."/>
            <person name="Tamura T."/>
        </authorList>
    </citation>
    <scope>NUCLEOTIDE SEQUENCE [LARGE SCALE GENOMIC DNA]</scope>
    <source>
        <strain evidence="8 9">NBRC 13850</strain>
    </source>
</reference>
<evidence type="ECO:0000259" key="7">
    <source>
        <dbReference type="Pfam" id="PF08100"/>
    </source>
</evidence>
<dbReference type="GO" id="GO:0008171">
    <property type="term" value="F:O-methyltransferase activity"/>
    <property type="evidence" value="ECO:0007669"/>
    <property type="project" value="InterPro"/>
</dbReference>
<dbReference type="PIRSF" id="PIRSF005739">
    <property type="entry name" value="O-mtase"/>
    <property type="match status" value="1"/>
</dbReference>